<dbReference type="Gene3D" id="1.10.287.950">
    <property type="entry name" value="Methyl-accepting chemotaxis protein"/>
    <property type="match status" value="1"/>
</dbReference>
<dbReference type="FunFam" id="1.10.287.950:FF:000001">
    <property type="entry name" value="Methyl-accepting chemotaxis sensory transducer"/>
    <property type="match status" value="1"/>
</dbReference>
<evidence type="ECO:0000256" key="6">
    <source>
        <dbReference type="SAM" id="Phobius"/>
    </source>
</evidence>
<dbReference type="CDD" id="cd11386">
    <property type="entry name" value="MCP_signal"/>
    <property type="match status" value="1"/>
</dbReference>
<evidence type="ECO:0000259" key="8">
    <source>
        <dbReference type="PROSITE" id="PS50192"/>
    </source>
</evidence>
<feature type="transmembrane region" description="Helical" evidence="6">
    <location>
        <begin position="194"/>
        <end position="214"/>
    </location>
</feature>
<comment type="similarity">
    <text evidence="3">Belongs to the methyl-accepting chemotaxis (MCP) protein family.</text>
</comment>
<evidence type="ECO:0000313" key="11">
    <source>
        <dbReference type="Proteomes" id="UP000585507"/>
    </source>
</evidence>
<dbReference type="SMART" id="SM00283">
    <property type="entry name" value="MA"/>
    <property type="match status" value="1"/>
</dbReference>
<name>A0A7W8U711_9HYPH</name>
<gene>
    <name evidence="10" type="ORF">GGD55_000681</name>
</gene>
<dbReference type="PRINTS" id="PR00260">
    <property type="entry name" value="CHEMTRNSDUCR"/>
</dbReference>
<evidence type="ECO:0000256" key="3">
    <source>
        <dbReference type="ARBA" id="ARBA00029447"/>
    </source>
</evidence>
<evidence type="ECO:0000256" key="5">
    <source>
        <dbReference type="SAM" id="MobiDB-lite"/>
    </source>
</evidence>
<dbReference type="PROSITE" id="PS50111">
    <property type="entry name" value="CHEMOTAXIS_TRANSDUC_2"/>
    <property type="match status" value="1"/>
</dbReference>
<sequence length="658" mass="69517">MTSAQLDRKLSVSQRLGTLGLAAFIGFGSMLAVGWYQNSHVSEALDNAIIAQDAIKNAGTMRLASVELTLVAMDTIVDREERQVAPERVKAIADLTSVLEAGKPAAIELAASLGKPEIMASFAADLAEITKAIRVDLKKMVEEGAAGDAYGAIDDTIDGAGARMAASLGKLYEEAGLALAARVADATERSHESVLFQIGVGLFAMASLLGMLYFHGNVLRRGVFAVRDSMQRILKGDYETAVEAVNRSDEIGEMARSVEMFRAAAVEKRDLERSAAASRSENEAERAAGEAARAEEARQVQSAVAALGQGLNRLSEGNLTATIDQPFRGDLETLRQDFNHTVERLQSVLASVRENSSSIQSNSQQMRGAADDLAKRTEQQAASLEETSAALDQITVTVRTATQRAEEASQMVGETRTNAEESGRIVREAVEAMARIENASSEIGKIINVIDEIAFQTNLLALNAGVEAARAGEAGKGFAVVAQEVRELAQRAAGAAKDIKVLVGRSSTEVGTGVRLVQETGEALGRIGTDVVRINEHMTSIVMAAREQSTGLQEINTAIGQLDQMTQQNAAMVEQTNAASHTLAQDAEGLTALIGQFKLGGGVSAPQIRQPVRVATSATARPAPSPAKALMGKLAGAFNSPASSVPKASGSAENWEEF</sequence>
<comment type="caution">
    <text evidence="10">The sequence shown here is derived from an EMBL/GenBank/DDBJ whole genome shotgun (WGS) entry which is preliminary data.</text>
</comment>
<dbReference type="InterPro" id="IPR000727">
    <property type="entry name" value="T_SNARE_dom"/>
</dbReference>
<keyword evidence="4" id="KW-0807">Transducer</keyword>
<protein>
    <submittedName>
        <fullName evidence="10">Methyl-accepting chemotaxis protein</fullName>
    </submittedName>
</protein>
<dbReference type="CDD" id="cd06225">
    <property type="entry name" value="HAMP"/>
    <property type="match status" value="1"/>
</dbReference>
<evidence type="ECO:0000313" key="10">
    <source>
        <dbReference type="EMBL" id="MBB5534010.1"/>
    </source>
</evidence>
<keyword evidence="11" id="KW-1185">Reference proteome</keyword>
<keyword evidence="6" id="KW-0472">Membrane</keyword>
<feature type="region of interest" description="Disordered" evidence="5">
    <location>
        <begin position="355"/>
        <end position="386"/>
    </location>
</feature>
<feature type="domain" description="Methyl-accepting transducer" evidence="7">
    <location>
        <begin position="355"/>
        <end position="584"/>
    </location>
</feature>
<dbReference type="RefSeq" id="WP_018326506.1">
    <property type="nucleotide sequence ID" value="NZ_JACHBK010000002.1"/>
</dbReference>
<dbReference type="InterPro" id="IPR004090">
    <property type="entry name" value="Chemotax_Me-accpt_rcpt"/>
</dbReference>
<proteinExistence type="inferred from homology"/>
<dbReference type="SUPFAM" id="SSF58104">
    <property type="entry name" value="Methyl-accepting chemotaxis protein (MCP) signaling domain"/>
    <property type="match status" value="1"/>
</dbReference>
<dbReference type="EMBL" id="JACHBK010000002">
    <property type="protein sequence ID" value="MBB5534010.1"/>
    <property type="molecule type" value="Genomic_DNA"/>
</dbReference>
<dbReference type="PROSITE" id="PS50885">
    <property type="entry name" value="HAMP"/>
    <property type="match status" value="2"/>
</dbReference>
<dbReference type="PANTHER" id="PTHR43531">
    <property type="entry name" value="PROTEIN ICFG"/>
    <property type="match status" value="1"/>
</dbReference>
<dbReference type="SMART" id="SM00304">
    <property type="entry name" value="HAMP"/>
    <property type="match status" value="2"/>
</dbReference>
<dbReference type="GO" id="GO:0004888">
    <property type="term" value="F:transmembrane signaling receptor activity"/>
    <property type="evidence" value="ECO:0007669"/>
    <property type="project" value="InterPro"/>
</dbReference>
<evidence type="ECO:0000256" key="2">
    <source>
        <dbReference type="ARBA" id="ARBA00022500"/>
    </source>
</evidence>
<dbReference type="PROSITE" id="PS50192">
    <property type="entry name" value="T_SNARE"/>
    <property type="match status" value="1"/>
</dbReference>
<evidence type="ECO:0000256" key="1">
    <source>
        <dbReference type="ARBA" id="ARBA00004370"/>
    </source>
</evidence>
<dbReference type="InterPro" id="IPR003660">
    <property type="entry name" value="HAMP_dom"/>
</dbReference>
<evidence type="ECO:0000256" key="4">
    <source>
        <dbReference type="PROSITE-ProRule" id="PRU00284"/>
    </source>
</evidence>
<dbReference type="InterPro" id="IPR051310">
    <property type="entry name" value="MCP_chemotaxis"/>
</dbReference>
<dbReference type="Pfam" id="PF00672">
    <property type="entry name" value="HAMP"/>
    <property type="match status" value="2"/>
</dbReference>
<dbReference type="InterPro" id="IPR004089">
    <property type="entry name" value="MCPsignal_dom"/>
</dbReference>
<dbReference type="AlphaFoldDB" id="A0A7W8U711"/>
<dbReference type="GO" id="GO:0007165">
    <property type="term" value="P:signal transduction"/>
    <property type="evidence" value="ECO:0007669"/>
    <property type="project" value="UniProtKB-KW"/>
</dbReference>
<keyword evidence="6" id="KW-0812">Transmembrane</keyword>
<keyword evidence="6" id="KW-1133">Transmembrane helix</keyword>
<keyword evidence="2" id="KW-0145">Chemotaxis</keyword>
<dbReference type="Gene3D" id="1.10.8.500">
    <property type="entry name" value="HAMP domain in histidine kinase"/>
    <property type="match status" value="1"/>
</dbReference>
<feature type="compositionally biased region" description="Basic and acidic residues" evidence="5">
    <location>
        <begin position="369"/>
        <end position="378"/>
    </location>
</feature>
<dbReference type="PANTHER" id="PTHR43531:SF11">
    <property type="entry name" value="METHYL-ACCEPTING CHEMOTAXIS PROTEIN 3"/>
    <property type="match status" value="1"/>
</dbReference>
<dbReference type="GO" id="GO:0016020">
    <property type="term" value="C:membrane"/>
    <property type="evidence" value="ECO:0007669"/>
    <property type="project" value="UniProtKB-SubCell"/>
</dbReference>
<evidence type="ECO:0000259" key="9">
    <source>
        <dbReference type="PROSITE" id="PS50885"/>
    </source>
</evidence>
<evidence type="ECO:0000259" key="7">
    <source>
        <dbReference type="PROSITE" id="PS50111"/>
    </source>
</evidence>
<organism evidence="10 11">
    <name type="scientific">Rhizobium giardinii</name>
    <dbReference type="NCBI Taxonomy" id="56731"/>
    <lineage>
        <taxon>Bacteria</taxon>
        <taxon>Pseudomonadati</taxon>
        <taxon>Pseudomonadota</taxon>
        <taxon>Alphaproteobacteria</taxon>
        <taxon>Hyphomicrobiales</taxon>
        <taxon>Rhizobiaceae</taxon>
        <taxon>Rhizobium/Agrobacterium group</taxon>
        <taxon>Rhizobium</taxon>
    </lineage>
</organism>
<feature type="region of interest" description="Disordered" evidence="5">
    <location>
        <begin position="272"/>
        <end position="294"/>
    </location>
</feature>
<feature type="compositionally biased region" description="Low complexity" evidence="5">
    <location>
        <begin position="355"/>
        <end position="365"/>
    </location>
</feature>
<feature type="domain" description="HAMP" evidence="9">
    <location>
        <begin position="217"/>
        <end position="270"/>
    </location>
</feature>
<feature type="compositionally biased region" description="Basic and acidic residues" evidence="5">
    <location>
        <begin position="280"/>
        <end position="294"/>
    </location>
</feature>
<dbReference type="Proteomes" id="UP000585507">
    <property type="component" value="Unassembled WGS sequence"/>
</dbReference>
<feature type="domain" description="T-SNARE coiled-coil homology" evidence="8">
    <location>
        <begin position="346"/>
        <end position="408"/>
    </location>
</feature>
<accession>A0A7W8U711</accession>
<dbReference type="SUPFAM" id="SSF158472">
    <property type="entry name" value="HAMP domain-like"/>
    <property type="match status" value="1"/>
</dbReference>
<dbReference type="GO" id="GO:0006935">
    <property type="term" value="P:chemotaxis"/>
    <property type="evidence" value="ECO:0007669"/>
    <property type="project" value="UniProtKB-KW"/>
</dbReference>
<reference evidence="10 11" key="1">
    <citation type="submission" date="2020-08" db="EMBL/GenBank/DDBJ databases">
        <title>Genomic Encyclopedia of Type Strains, Phase IV (KMG-V): Genome sequencing to study the core and pangenomes of soil and plant-associated prokaryotes.</title>
        <authorList>
            <person name="Whitman W."/>
        </authorList>
    </citation>
    <scope>NUCLEOTIDE SEQUENCE [LARGE SCALE GENOMIC DNA]</scope>
    <source>
        <strain evidence="10 11">SEMIA 4084</strain>
    </source>
</reference>
<feature type="domain" description="HAMP" evidence="9">
    <location>
        <begin position="298"/>
        <end position="350"/>
    </location>
</feature>
<feature type="transmembrane region" description="Helical" evidence="6">
    <location>
        <begin position="16"/>
        <end position="36"/>
    </location>
</feature>
<dbReference type="Pfam" id="PF00015">
    <property type="entry name" value="MCPsignal"/>
    <property type="match status" value="1"/>
</dbReference>
<comment type="subcellular location">
    <subcellularLocation>
        <location evidence="1">Membrane</location>
    </subcellularLocation>
</comment>